<feature type="compositionally biased region" description="Basic and acidic residues" evidence="5">
    <location>
        <begin position="291"/>
        <end position="303"/>
    </location>
</feature>
<evidence type="ECO:0000256" key="1">
    <source>
        <dbReference type="ARBA" id="ARBA00022723"/>
    </source>
</evidence>
<dbReference type="InterPro" id="IPR002893">
    <property type="entry name" value="Znf_MYND"/>
</dbReference>
<dbReference type="GO" id="GO:0008270">
    <property type="term" value="F:zinc ion binding"/>
    <property type="evidence" value="ECO:0007669"/>
    <property type="project" value="UniProtKB-KW"/>
</dbReference>
<dbReference type="InterPro" id="IPR036770">
    <property type="entry name" value="Ankyrin_rpt-contain_sf"/>
</dbReference>
<name>A0AAD8Y9B5_9STRA</name>
<evidence type="ECO:0000256" key="3">
    <source>
        <dbReference type="ARBA" id="ARBA00022833"/>
    </source>
</evidence>
<gene>
    <name evidence="7" type="ORF">QTG54_006759</name>
</gene>
<feature type="domain" description="MYND-type" evidence="6">
    <location>
        <begin position="158"/>
        <end position="198"/>
    </location>
</feature>
<dbReference type="SUPFAM" id="SSF48403">
    <property type="entry name" value="Ankyrin repeat"/>
    <property type="match status" value="1"/>
</dbReference>
<keyword evidence="2 4" id="KW-0863">Zinc-finger</keyword>
<evidence type="ECO:0000256" key="4">
    <source>
        <dbReference type="PROSITE-ProRule" id="PRU00134"/>
    </source>
</evidence>
<accession>A0AAD8Y9B5</accession>
<keyword evidence="3" id="KW-0862">Zinc</keyword>
<feature type="region of interest" description="Disordered" evidence="5">
    <location>
        <begin position="287"/>
        <end position="309"/>
    </location>
</feature>
<evidence type="ECO:0000256" key="5">
    <source>
        <dbReference type="SAM" id="MobiDB-lite"/>
    </source>
</evidence>
<sequence length="340" mass="38800">MDRRTRQIVDVFCATSDKTPAELQACINRGCPWDQPIPAHSMRAMVPSPTIPLNIAAQYQRHDNLAVLVNKALEEGRPELLESPDLVGKSPAYLAVQKGNPLCLGVMAKAGANLHRAIPHVWQFTNRQHNNLTDPNEVSMPIHHALVRTVVSFTTRTCLCCVKNQKEAKLQVCTQCKMAYFCGGECQKKKWPQHKRVCKKIRKGADLVTFHNEMPKQKLVDEDGFLPFDEVVDNDLDLEDGMNEEDYYDASIIWEWYDPGTMKWNPYPKHINRSLSGLQDLGSPRYMYKPGNKDAEGNEEREQTLNPPNNVATNHAYYSEMIDHHIYTGCGRMMRMRQTC</sequence>
<dbReference type="AlphaFoldDB" id="A0AAD8Y9B5"/>
<dbReference type="Pfam" id="PF01753">
    <property type="entry name" value="zf-MYND"/>
    <property type="match status" value="1"/>
</dbReference>
<dbReference type="EMBL" id="JATAAI010000011">
    <property type="protein sequence ID" value="KAK1742194.1"/>
    <property type="molecule type" value="Genomic_DNA"/>
</dbReference>
<protein>
    <recommendedName>
        <fullName evidence="6">MYND-type domain-containing protein</fullName>
    </recommendedName>
</protein>
<dbReference type="PROSITE" id="PS01360">
    <property type="entry name" value="ZF_MYND_1"/>
    <property type="match status" value="1"/>
</dbReference>
<evidence type="ECO:0000259" key="6">
    <source>
        <dbReference type="PROSITE" id="PS50865"/>
    </source>
</evidence>
<organism evidence="7 8">
    <name type="scientific">Skeletonema marinoi</name>
    <dbReference type="NCBI Taxonomy" id="267567"/>
    <lineage>
        <taxon>Eukaryota</taxon>
        <taxon>Sar</taxon>
        <taxon>Stramenopiles</taxon>
        <taxon>Ochrophyta</taxon>
        <taxon>Bacillariophyta</taxon>
        <taxon>Coscinodiscophyceae</taxon>
        <taxon>Thalassiosirophycidae</taxon>
        <taxon>Thalassiosirales</taxon>
        <taxon>Skeletonemataceae</taxon>
        <taxon>Skeletonema</taxon>
        <taxon>Skeletonema marinoi-dohrnii complex</taxon>
    </lineage>
</organism>
<evidence type="ECO:0000256" key="2">
    <source>
        <dbReference type="ARBA" id="ARBA00022771"/>
    </source>
</evidence>
<evidence type="ECO:0000313" key="8">
    <source>
        <dbReference type="Proteomes" id="UP001224775"/>
    </source>
</evidence>
<reference evidence="7" key="1">
    <citation type="submission" date="2023-06" db="EMBL/GenBank/DDBJ databases">
        <title>Survivors Of The Sea: Transcriptome response of Skeletonema marinoi to long-term dormancy.</title>
        <authorList>
            <person name="Pinder M.I.M."/>
            <person name="Kourtchenko O."/>
            <person name="Robertson E.K."/>
            <person name="Larsson T."/>
            <person name="Maumus F."/>
            <person name="Osuna-Cruz C.M."/>
            <person name="Vancaester E."/>
            <person name="Stenow R."/>
            <person name="Vandepoele K."/>
            <person name="Ploug H."/>
            <person name="Bruchert V."/>
            <person name="Godhe A."/>
            <person name="Topel M."/>
        </authorList>
    </citation>
    <scope>NUCLEOTIDE SEQUENCE</scope>
    <source>
        <strain evidence="7">R05AC</strain>
    </source>
</reference>
<dbReference type="SUPFAM" id="SSF144232">
    <property type="entry name" value="HIT/MYND zinc finger-like"/>
    <property type="match status" value="1"/>
</dbReference>
<proteinExistence type="predicted"/>
<comment type="caution">
    <text evidence="7">The sequence shown here is derived from an EMBL/GenBank/DDBJ whole genome shotgun (WGS) entry which is preliminary data.</text>
</comment>
<evidence type="ECO:0000313" key="7">
    <source>
        <dbReference type="EMBL" id="KAK1742194.1"/>
    </source>
</evidence>
<dbReference type="Proteomes" id="UP001224775">
    <property type="component" value="Unassembled WGS sequence"/>
</dbReference>
<keyword evidence="1" id="KW-0479">Metal-binding</keyword>
<dbReference type="PROSITE" id="PS50865">
    <property type="entry name" value="ZF_MYND_2"/>
    <property type="match status" value="1"/>
</dbReference>
<keyword evidence="8" id="KW-1185">Reference proteome</keyword>
<dbReference type="Gene3D" id="6.10.140.2220">
    <property type="match status" value="1"/>
</dbReference>